<dbReference type="CDD" id="cd03784">
    <property type="entry name" value="GT1_Gtf-like"/>
    <property type="match status" value="1"/>
</dbReference>
<name>W9QRL6_9ROSA</name>
<dbReference type="OrthoDB" id="5835829at2759"/>
<dbReference type="Pfam" id="PF00201">
    <property type="entry name" value="UDPGT"/>
    <property type="match status" value="1"/>
</dbReference>
<dbReference type="eggNOG" id="KOG1192">
    <property type="taxonomic scope" value="Eukaryota"/>
</dbReference>
<evidence type="ECO:0000256" key="1">
    <source>
        <dbReference type="ARBA" id="ARBA00009995"/>
    </source>
</evidence>
<evidence type="ECO:0000256" key="3">
    <source>
        <dbReference type="RuleBase" id="RU003718"/>
    </source>
</evidence>
<dbReference type="KEGG" id="mnt:21405160"/>
<protein>
    <submittedName>
        <fullName evidence="4">UDP-glycosyltransferase 85A7</fullName>
    </submittedName>
</protein>
<dbReference type="InterPro" id="IPR035595">
    <property type="entry name" value="UDP_glycos_trans_CS"/>
</dbReference>
<dbReference type="Gene3D" id="3.40.50.2000">
    <property type="entry name" value="Glycogen Phosphorylase B"/>
    <property type="match status" value="2"/>
</dbReference>
<sequence>MHDGTLDTQIDWIPGMKNIKLKNLPSFMRTQSLDDILFDFVKVEAQNCLKSSAIILNTFNEFEHDVLEALAAKYIPNIFTVGPLPLLSRHVPEKHPLKSLSTSLWKEDPACLEWLDKREPNSVVYVNYGSVTTMTEESLREFAWGLAKSKHHFLWIVRPDVVVGSDSATLPEEFFEEIKERGLIAKWCPQQQVLAHSSVGAFLTHCGWNSTLETVCAGVPVICWPFFGDQQTNCHFACTAWGIGVEVNNDVKSDEVAAIVKKMMEGDKGEKLREKVQEWKKKAVQATDIGGSSYSDFDKLIKQALHYDG</sequence>
<keyword evidence="5" id="KW-1185">Reference proteome</keyword>
<dbReference type="PROSITE" id="PS00375">
    <property type="entry name" value="UDPGT"/>
    <property type="match status" value="1"/>
</dbReference>
<gene>
    <name evidence="4" type="ORF">L484_022342</name>
</gene>
<dbReference type="GO" id="GO:0080043">
    <property type="term" value="F:quercetin 3-O-glucosyltransferase activity"/>
    <property type="evidence" value="ECO:0007669"/>
    <property type="project" value="TreeGrafter"/>
</dbReference>
<evidence type="ECO:0000313" key="4">
    <source>
        <dbReference type="EMBL" id="EXB38442.1"/>
    </source>
</evidence>
<dbReference type="SUPFAM" id="SSF53756">
    <property type="entry name" value="UDP-Glycosyltransferase/glycogen phosphorylase"/>
    <property type="match status" value="1"/>
</dbReference>
<dbReference type="GO" id="GO:0080044">
    <property type="term" value="F:quercetin 7-O-glucosyltransferase activity"/>
    <property type="evidence" value="ECO:0007669"/>
    <property type="project" value="TreeGrafter"/>
</dbReference>
<dbReference type="FunFam" id="3.40.50.2000:FF:000027">
    <property type="entry name" value="Glycosyltransferase"/>
    <property type="match status" value="1"/>
</dbReference>
<evidence type="ECO:0000256" key="2">
    <source>
        <dbReference type="ARBA" id="ARBA00022679"/>
    </source>
</evidence>
<organism evidence="4 5">
    <name type="scientific">Morus notabilis</name>
    <dbReference type="NCBI Taxonomy" id="981085"/>
    <lineage>
        <taxon>Eukaryota</taxon>
        <taxon>Viridiplantae</taxon>
        <taxon>Streptophyta</taxon>
        <taxon>Embryophyta</taxon>
        <taxon>Tracheophyta</taxon>
        <taxon>Spermatophyta</taxon>
        <taxon>Magnoliopsida</taxon>
        <taxon>eudicotyledons</taxon>
        <taxon>Gunneridae</taxon>
        <taxon>Pentapetalae</taxon>
        <taxon>rosids</taxon>
        <taxon>fabids</taxon>
        <taxon>Rosales</taxon>
        <taxon>Moraceae</taxon>
        <taxon>Moreae</taxon>
        <taxon>Morus</taxon>
    </lineage>
</organism>
<comment type="similarity">
    <text evidence="1 3">Belongs to the UDP-glycosyltransferase family.</text>
</comment>
<dbReference type="PANTHER" id="PTHR11926:SF1365">
    <property type="entry name" value="GLYCOSYLTRANSFERASE"/>
    <property type="match status" value="1"/>
</dbReference>
<dbReference type="InterPro" id="IPR002213">
    <property type="entry name" value="UDP_glucos_trans"/>
</dbReference>
<accession>W9QRL6</accession>
<reference evidence="5" key="1">
    <citation type="submission" date="2013-01" db="EMBL/GenBank/DDBJ databases">
        <title>Draft Genome Sequence of a Mulberry Tree, Morus notabilis C.K. Schneid.</title>
        <authorList>
            <person name="He N."/>
            <person name="Zhao S."/>
        </authorList>
    </citation>
    <scope>NUCLEOTIDE SEQUENCE</scope>
</reference>
<dbReference type="EMBL" id="KE343693">
    <property type="protein sequence ID" value="EXB38442.1"/>
    <property type="molecule type" value="Genomic_DNA"/>
</dbReference>
<proteinExistence type="inferred from homology"/>
<dbReference type="Proteomes" id="UP000030645">
    <property type="component" value="Unassembled WGS sequence"/>
</dbReference>
<dbReference type="AlphaFoldDB" id="W9QRL6"/>
<keyword evidence="3" id="KW-0328">Glycosyltransferase</keyword>
<evidence type="ECO:0000313" key="5">
    <source>
        <dbReference type="Proteomes" id="UP000030645"/>
    </source>
</evidence>
<dbReference type="PANTHER" id="PTHR11926">
    <property type="entry name" value="GLUCOSYL/GLUCURONOSYL TRANSFERASES"/>
    <property type="match status" value="1"/>
</dbReference>
<keyword evidence="2 3" id="KW-0808">Transferase</keyword>